<evidence type="ECO:0000256" key="10">
    <source>
        <dbReference type="ARBA" id="ARBA00023012"/>
    </source>
</evidence>
<dbReference type="PRINTS" id="PR00344">
    <property type="entry name" value="BCTRLSENSOR"/>
</dbReference>
<gene>
    <name evidence="15" type="ORF">D7V94_13825</name>
</gene>
<dbReference type="CDD" id="cd06225">
    <property type="entry name" value="HAMP"/>
    <property type="match status" value="1"/>
</dbReference>
<keyword evidence="8 15" id="KW-0418">Kinase</keyword>
<dbReference type="InterPro" id="IPR036890">
    <property type="entry name" value="HATPase_C_sf"/>
</dbReference>
<keyword evidence="5" id="KW-0597">Phosphoprotein</keyword>
<dbReference type="PROSITE" id="PS50885">
    <property type="entry name" value="HAMP"/>
    <property type="match status" value="1"/>
</dbReference>
<accession>A0A3A9AGU2</accession>
<reference evidence="15 16" key="1">
    <citation type="submission" date="2018-09" db="EMBL/GenBank/DDBJ databases">
        <title>Murine metabolic-syndrome-specific gut microbial biobank.</title>
        <authorList>
            <person name="Liu C."/>
        </authorList>
    </citation>
    <scope>NUCLEOTIDE SEQUENCE [LARGE SCALE GENOMIC DNA]</scope>
    <source>
        <strain evidence="15 16">0.1xD8-82</strain>
    </source>
</reference>
<evidence type="ECO:0000313" key="15">
    <source>
        <dbReference type="EMBL" id="RKI90498.1"/>
    </source>
</evidence>
<keyword evidence="16" id="KW-1185">Reference proteome</keyword>
<evidence type="ECO:0000259" key="14">
    <source>
        <dbReference type="PROSITE" id="PS50885"/>
    </source>
</evidence>
<evidence type="ECO:0000256" key="8">
    <source>
        <dbReference type="ARBA" id="ARBA00022777"/>
    </source>
</evidence>
<feature type="domain" description="Histidine kinase" evidence="13">
    <location>
        <begin position="477"/>
        <end position="586"/>
    </location>
</feature>
<evidence type="ECO:0000256" key="11">
    <source>
        <dbReference type="ARBA" id="ARBA00023136"/>
    </source>
</evidence>
<dbReference type="SMART" id="SM00387">
    <property type="entry name" value="HATPase_c"/>
    <property type="match status" value="1"/>
</dbReference>
<evidence type="ECO:0000256" key="3">
    <source>
        <dbReference type="ARBA" id="ARBA00012438"/>
    </source>
</evidence>
<evidence type="ECO:0000256" key="5">
    <source>
        <dbReference type="ARBA" id="ARBA00022553"/>
    </source>
</evidence>
<dbReference type="RefSeq" id="WP_120470740.1">
    <property type="nucleotide sequence ID" value="NZ_RAYQ01000014.1"/>
</dbReference>
<dbReference type="PANTHER" id="PTHR34220">
    <property type="entry name" value="SENSOR HISTIDINE KINASE YPDA"/>
    <property type="match status" value="1"/>
</dbReference>
<dbReference type="Gene3D" id="3.30.450.20">
    <property type="entry name" value="PAS domain"/>
    <property type="match status" value="1"/>
</dbReference>
<dbReference type="SUPFAM" id="SSF158472">
    <property type="entry name" value="HAMP domain-like"/>
    <property type="match status" value="1"/>
</dbReference>
<proteinExistence type="predicted"/>
<evidence type="ECO:0000256" key="6">
    <source>
        <dbReference type="ARBA" id="ARBA00022679"/>
    </source>
</evidence>
<keyword evidence="7 12" id="KW-0812">Transmembrane</keyword>
<dbReference type="EC" id="2.7.13.3" evidence="3"/>
<feature type="transmembrane region" description="Helical" evidence="12">
    <location>
        <begin position="20"/>
        <end position="42"/>
    </location>
</feature>
<dbReference type="Pfam" id="PF02743">
    <property type="entry name" value="dCache_1"/>
    <property type="match status" value="1"/>
</dbReference>
<comment type="catalytic activity">
    <reaction evidence="1">
        <text>ATP + protein L-histidine = ADP + protein N-phospho-L-histidine.</text>
        <dbReference type="EC" id="2.7.13.3"/>
    </reaction>
</comment>
<keyword evidence="11 12" id="KW-0472">Membrane</keyword>
<dbReference type="Gene3D" id="6.10.340.10">
    <property type="match status" value="1"/>
</dbReference>
<name>A0A3A9AGU2_9FIRM</name>
<feature type="domain" description="HAMP" evidence="14">
    <location>
        <begin position="318"/>
        <end position="370"/>
    </location>
</feature>
<feature type="transmembrane region" description="Helical" evidence="12">
    <location>
        <begin position="296"/>
        <end position="316"/>
    </location>
</feature>
<dbReference type="EMBL" id="RAYQ01000014">
    <property type="protein sequence ID" value="RKI90498.1"/>
    <property type="molecule type" value="Genomic_DNA"/>
</dbReference>
<keyword evidence="9 12" id="KW-1133">Transmembrane helix</keyword>
<dbReference type="Pfam" id="PF06580">
    <property type="entry name" value="His_kinase"/>
    <property type="match status" value="1"/>
</dbReference>
<organism evidence="15 16">
    <name type="scientific">Parablautia intestinalis</name>
    <dbReference type="NCBI Taxonomy" id="2320100"/>
    <lineage>
        <taxon>Bacteria</taxon>
        <taxon>Bacillati</taxon>
        <taxon>Bacillota</taxon>
        <taxon>Clostridia</taxon>
        <taxon>Lachnospirales</taxon>
        <taxon>Lachnospiraceae</taxon>
        <taxon>Parablautia</taxon>
    </lineage>
</organism>
<evidence type="ECO:0000256" key="4">
    <source>
        <dbReference type="ARBA" id="ARBA00022475"/>
    </source>
</evidence>
<comment type="caution">
    <text evidence="15">The sequence shown here is derived from an EMBL/GenBank/DDBJ whole genome shotgun (WGS) entry which is preliminary data.</text>
</comment>
<dbReference type="InterPro" id="IPR010559">
    <property type="entry name" value="Sig_transdc_His_kin_internal"/>
</dbReference>
<dbReference type="InterPro" id="IPR003594">
    <property type="entry name" value="HATPase_dom"/>
</dbReference>
<dbReference type="InterPro" id="IPR033479">
    <property type="entry name" value="dCache_1"/>
</dbReference>
<dbReference type="Proteomes" id="UP000280696">
    <property type="component" value="Unassembled WGS sequence"/>
</dbReference>
<dbReference type="Pfam" id="PF00672">
    <property type="entry name" value="HAMP"/>
    <property type="match status" value="1"/>
</dbReference>
<dbReference type="PANTHER" id="PTHR34220:SF7">
    <property type="entry name" value="SENSOR HISTIDINE KINASE YPDA"/>
    <property type="match status" value="1"/>
</dbReference>
<evidence type="ECO:0000256" key="12">
    <source>
        <dbReference type="SAM" id="Phobius"/>
    </source>
</evidence>
<dbReference type="GO" id="GO:0005886">
    <property type="term" value="C:plasma membrane"/>
    <property type="evidence" value="ECO:0007669"/>
    <property type="project" value="UniProtKB-SubCell"/>
</dbReference>
<dbReference type="CDD" id="cd12912">
    <property type="entry name" value="PDC2_MCP_like"/>
    <property type="match status" value="1"/>
</dbReference>
<keyword evidence="6" id="KW-0808">Transferase</keyword>
<dbReference type="Gene3D" id="3.30.565.10">
    <property type="entry name" value="Histidine kinase-like ATPase, C-terminal domain"/>
    <property type="match status" value="1"/>
</dbReference>
<evidence type="ECO:0000256" key="9">
    <source>
        <dbReference type="ARBA" id="ARBA00022989"/>
    </source>
</evidence>
<dbReference type="GO" id="GO:0000155">
    <property type="term" value="F:phosphorelay sensor kinase activity"/>
    <property type="evidence" value="ECO:0007669"/>
    <property type="project" value="InterPro"/>
</dbReference>
<sequence>MVKGIKAAHLEKISIRYTIFIYFTISALAAMLLSGIALYVQLSRQFVTAMQKESQAVLGQVSQSVDSYLRTIMKLSDSLYYDIIKNADLSAETINSSITLLYDNNKDSIANIALLSKEGELLEAVPAARLKTGMDVTKEEWFENTLARTDNLHFSTPHVQYIFDNNENQYRWVITLTRAVEITYGTSTEQGILLMDIRYSSLQQILENIVLGNEGYLYMVNGSGELIYHPKMQLIETGWLSENIAAATEYRDGSYREEYEGEMRNINVKFVGYTGWKLLSVTPEKGLSLSNLKMRLFVTFVVASFLLALILINAFISSRITDPIQELEKSVNAIEAGELDTEVYTGGTYEIQHLGRSIGDMAKRIKTLMQDIVTEHESKRKSEFDTLQSQINPHFLYNTLDIIVWMIENEQKQEAVKVVTALARFFRISLSKGKSIIPVRDELEHVRNYLMIQQMRFKNKFTYEIEAGEDVMELACLKLLLQPLVENAIYHGMEFMDGDGEIRIRAFREEDSLWFEISDNGLGMTGEQVEGLLSEKPQVRSGRGSGIGVKNVNERIELYFGKPYGLIIESEPDEGTVIRIHLPVKMYAEAMEKE</sequence>
<dbReference type="AlphaFoldDB" id="A0A3A9AGU2"/>
<keyword evidence="10" id="KW-0902">Two-component regulatory system</keyword>
<dbReference type="PROSITE" id="PS50109">
    <property type="entry name" value="HIS_KIN"/>
    <property type="match status" value="1"/>
</dbReference>
<evidence type="ECO:0000256" key="2">
    <source>
        <dbReference type="ARBA" id="ARBA00004651"/>
    </source>
</evidence>
<dbReference type="SMART" id="SM00304">
    <property type="entry name" value="HAMP"/>
    <property type="match status" value="1"/>
</dbReference>
<evidence type="ECO:0000256" key="7">
    <source>
        <dbReference type="ARBA" id="ARBA00022692"/>
    </source>
</evidence>
<comment type="subcellular location">
    <subcellularLocation>
        <location evidence="2">Cell membrane</location>
        <topology evidence="2">Multi-pass membrane protein</topology>
    </subcellularLocation>
</comment>
<dbReference type="InterPro" id="IPR003660">
    <property type="entry name" value="HAMP_dom"/>
</dbReference>
<dbReference type="InterPro" id="IPR050640">
    <property type="entry name" value="Bact_2-comp_sensor_kinase"/>
</dbReference>
<evidence type="ECO:0000313" key="16">
    <source>
        <dbReference type="Proteomes" id="UP000280696"/>
    </source>
</evidence>
<dbReference type="OrthoDB" id="138378at2"/>
<protein>
    <recommendedName>
        <fullName evidence="3">histidine kinase</fullName>
        <ecNumber evidence="3">2.7.13.3</ecNumber>
    </recommendedName>
</protein>
<evidence type="ECO:0000256" key="1">
    <source>
        <dbReference type="ARBA" id="ARBA00000085"/>
    </source>
</evidence>
<dbReference type="InterPro" id="IPR005467">
    <property type="entry name" value="His_kinase_dom"/>
</dbReference>
<evidence type="ECO:0000259" key="13">
    <source>
        <dbReference type="PROSITE" id="PS50109"/>
    </source>
</evidence>
<dbReference type="Pfam" id="PF02518">
    <property type="entry name" value="HATPase_c"/>
    <property type="match status" value="1"/>
</dbReference>
<keyword evidence="4" id="KW-1003">Cell membrane</keyword>
<dbReference type="SUPFAM" id="SSF55874">
    <property type="entry name" value="ATPase domain of HSP90 chaperone/DNA topoisomerase II/histidine kinase"/>
    <property type="match status" value="1"/>
</dbReference>
<dbReference type="InterPro" id="IPR004358">
    <property type="entry name" value="Sig_transdc_His_kin-like_C"/>
</dbReference>